<gene>
    <name evidence="5" type="ORF">Nkreftii_001375</name>
</gene>
<reference evidence="5 6" key="1">
    <citation type="journal article" date="2020" name="ISME J.">
        <title>Enrichment and physiological characterization of a novel comammox Nitrospira indicates ammonium inhibition of complete nitrification.</title>
        <authorList>
            <person name="Sakoula D."/>
            <person name="Koch H."/>
            <person name="Frank J."/>
            <person name="Jetten M.S.M."/>
            <person name="van Kessel M.A.H.J."/>
            <person name="Lucker S."/>
        </authorList>
    </citation>
    <scope>NUCLEOTIDE SEQUENCE [LARGE SCALE GENOMIC DNA]</scope>
    <source>
        <strain evidence="5">Comreactor17</strain>
    </source>
</reference>
<feature type="compositionally biased region" description="Polar residues" evidence="2">
    <location>
        <begin position="39"/>
        <end position="56"/>
    </location>
</feature>
<name>A0A7S8IYW5_9BACT</name>
<dbReference type="Pfam" id="PF10531">
    <property type="entry name" value="SLBB"/>
    <property type="match status" value="1"/>
</dbReference>
<sequence>MNRTPSIMIIIITMFWLGLSTESGLCETGIATPVVAQATSSTDTTVSPVRTSSSQGEKLAAQMSKESSKEPTGAVPLIEKLSNAVSNEYIIGAEDVLDITVWRNPDLSRQVQVRPDGRISMPIIRDIVAVGKTPTQLADEMTVKFKEYVQNPVVAISLNQVNSSNIFLLGEVANPGKYPLKSKTTLLQGITIAGGFKETAARNQIVIFRFTETAPGMKRFTASYDDIVLRSGITDNFELKPGDTLVVPSESMVVFPGR</sequence>
<evidence type="ECO:0000313" key="6">
    <source>
        <dbReference type="Proteomes" id="UP000593737"/>
    </source>
</evidence>
<dbReference type="PANTHER" id="PTHR33619">
    <property type="entry name" value="POLYSACCHARIDE EXPORT PROTEIN GFCE-RELATED"/>
    <property type="match status" value="1"/>
</dbReference>
<dbReference type="KEGG" id="nkf:Nkreftii_001375"/>
<accession>A0A7S8IYW5</accession>
<evidence type="ECO:0000256" key="1">
    <source>
        <dbReference type="ARBA" id="ARBA00022729"/>
    </source>
</evidence>
<dbReference type="GO" id="GO:0015159">
    <property type="term" value="F:polysaccharide transmembrane transporter activity"/>
    <property type="evidence" value="ECO:0007669"/>
    <property type="project" value="InterPro"/>
</dbReference>
<feature type="domain" description="Polysaccharide export protein N-terminal" evidence="3">
    <location>
        <begin position="84"/>
        <end position="158"/>
    </location>
</feature>
<proteinExistence type="predicted"/>
<feature type="domain" description="Soluble ligand binding" evidence="4">
    <location>
        <begin position="166"/>
        <end position="212"/>
    </location>
</feature>
<dbReference type="Gene3D" id="3.10.560.10">
    <property type="entry name" value="Outer membrane lipoprotein wza domain like"/>
    <property type="match status" value="1"/>
</dbReference>
<organism evidence="5 6">
    <name type="scientific">Candidatus Nitrospira kreftii</name>
    <dbReference type="NCBI Taxonomy" id="2652173"/>
    <lineage>
        <taxon>Bacteria</taxon>
        <taxon>Pseudomonadati</taxon>
        <taxon>Nitrospirota</taxon>
        <taxon>Nitrospiria</taxon>
        <taxon>Nitrospirales</taxon>
        <taxon>Nitrospiraceae</taxon>
        <taxon>Nitrospira</taxon>
    </lineage>
</organism>
<dbReference type="InterPro" id="IPR049712">
    <property type="entry name" value="Poly_export"/>
</dbReference>
<dbReference type="PANTHER" id="PTHR33619:SF3">
    <property type="entry name" value="POLYSACCHARIDE EXPORT PROTEIN GFCE-RELATED"/>
    <property type="match status" value="1"/>
</dbReference>
<dbReference type="InterPro" id="IPR019554">
    <property type="entry name" value="Soluble_ligand-bd"/>
</dbReference>
<evidence type="ECO:0000313" key="5">
    <source>
        <dbReference type="EMBL" id="QPD03601.1"/>
    </source>
</evidence>
<dbReference type="Proteomes" id="UP000593737">
    <property type="component" value="Chromosome"/>
</dbReference>
<evidence type="ECO:0000259" key="4">
    <source>
        <dbReference type="Pfam" id="PF10531"/>
    </source>
</evidence>
<evidence type="ECO:0008006" key="7">
    <source>
        <dbReference type="Google" id="ProtNLM"/>
    </source>
</evidence>
<feature type="region of interest" description="Disordered" evidence="2">
    <location>
        <begin position="39"/>
        <end position="59"/>
    </location>
</feature>
<evidence type="ECO:0000259" key="3">
    <source>
        <dbReference type="Pfam" id="PF02563"/>
    </source>
</evidence>
<evidence type="ECO:0000256" key="2">
    <source>
        <dbReference type="SAM" id="MobiDB-lite"/>
    </source>
</evidence>
<dbReference type="EMBL" id="CP047423">
    <property type="protein sequence ID" value="QPD03601.1"/>
    <property type="molecule type" value="Genomic_DNA"/>
</dbReference>
<protein>
    <recommendedName>
        <fullName evidence="7">Soluble ligand binding domain-containing protein</fullName>
    </recommendedName>
</protein>
<dbReference type="InterPro" id="IPR003715">
    <property type="entry name" value="Poly_export_N"/>
</dbReference>
<keyword evidence="1" id="KW-0732">Signal</keyword>
<dbReference type="Pfam" id="PF02563">
    <property type="entry name" value="Poly_export"/>
    <property type="match status" value="1"/>
</dbReference>
<dbReference type="AlphaFoldDB" id="A0A7S8IYW5"/>